<dbReference type="RefSeq" id="XP_024717392.1">
    <property type="nucleotide sequence ID" value="XM_024863835.1"/>
</dbReference>
<sequence length="60" mass="7039">MNMTTLSLLLICFGRFSWKSPLIDGMAWLRCNFVMIVVFKTRLRFIPVLASYFIQRGTHP</sequence>
<organism evidence="1 2">
    <name type="scientific">Amorphotheca resinae ATCC 22711</name>
    <dbReference type="NCBI Taxonomy" id="857342"/>
    <lineage>
        <taxon>Eukaryota</taxon>
        <taxon>Fungi</taxon>
        <taxon>Dikarya</taxon>
        <taxon>Ascomycota</taxon>
        <taxon>Pezizomycotina</taxon>
        <taxon>Leotiomycetes</taxon>
        <taxon>Helotiales</taxon>
        <taxon>Amorphothecaceae</taxon>
        <taxon>Amorphotheca</taxon>
    </lineage>
</organism>
<reference evidence="1 2" key="1">
    <citation type="journal article" date="2018" name="New Phytol.">
        <title>Comparative genomics and transcriptomics depict ericoid mycorrhizal fungi as versatile saprotrophs and plant mutualists.</title>
        <authorList>
            <person name="Martino E."/>
            <person name="Morin E."/>
            <person name="Grelet G.A."/>
            <person name="Kuo A."/>
            <person name="Kohler A."/>
            <person name="Daghino S."/>
            <person name="Barry K.W."/>
            <person name="Cichocki N."/>
            <person name="Clum A."/>
            <person name="Dockter R.B."/>
            <person name="Hainaut M."/>
            <person name="Kuo R.C."/>
            <person name="LaButti K."/>
            <person name="Lindahl B.D."/>
            <person name="Lindquist E.A."/>
            <person name="Lipzen A."/>
            <person name="Khouja H.R."/>
            <person name="Magnuson J."/>
            <person name="Murat C."/>
            <person name="Ohm R.A."/>
            <person name="Singer S.W."/>
            <person name="Spatafora J.W."/>
            <person name="Wang M."/>
            <person name="Veneault-Fourrey C."/>
            <person name="Henrissat B."/>
            <person name="Grigoriev I.V."/>
            <person name="Martin F.M."/>
            <person name="Perotto S."/>
        </authorList>
    </citation>
    <scope>NUCLEOTIDE SEQUENCE [LARGE SCALE GENOMIC DNA]</scope>
    <source>
        <strain evidence="1 2">ATCC 22711</strain>
    </source>
</reference>
<dbReference type="GeneID" id="36571916"/>
<dbReference type="Proteomes" id="UP000241818">
    <property type="component" value="Unassembled WGS sequence"/>
</dbReference>
<keyword evidence="2" id="KW-1185">Reference proteome</keyword>
<dbReference type="EMBL" id="KZ679017">
    <property type="protein sequence ID" value="PSS09094.1"/>
    <property type="molecule type" value="Genomic_DNA"/>
</dbReference>
<evidence type="ECO:0000313" key="2">
    <source>
        <dbReference type="Proteomes" id="UP000241818"/>
    </source>
</evidence>
<protein>
    <submittedName>
        <fullName evidence="1">Uncharacterized protein</fullName>
    </submittedName>
</protein>
<dbReference type="AlphaFoldDB" id="A0A2T3ARX1"/>
<gene>
    <name evidence="1" type="ORF">M430DRAFT_182883</name>
</gene>
<name>A0A2T3ARX1_AMORE</name>
<accession>A0A2T3ARX1</accession>
<evidence type="ECO:0000313" key="1">
    <source>
        <dbReference type="EMBL" id="PSS09094.1"/>
    </source>
</evidence>
<proteinExistence type="predicted"/>
<dbReference type="InParanoid" id="A0A2T3ARX1"/>